<evidence type="ECO:0000256" key="1">
    <source>
        <dbReference type="SAM" id="MobiDB-lite"/>
    </source>
</evidence>
<sequence>MRELMGYTWSRRDEWLHRRFGDLVRLVFACVPRRYRKHPRARAGWDRARGRIPADAPLVHTPARNLPPLDERGNPKHYCPNV</sequence>
<dbReference type="AlphaFoldDB" id="X7ZXH1"/>
<feature type="region of interest" description="Disordered" evidence="1">
    <location>
        <begin position="56"/>
        <end position="82"/>
    </location>
</feature>
<organism evidence="2">
    <name type="scientific">Mycobacterium xenopi 4042</name>
    <dbReference type="NCBI Taxonomy" id="1299334"/>
    <lineage>
        <taxon>Bacteria</taxon>
        <taxon>Bacillati</taxon>
        <taxon>Actinomycetota</taxon>
        <taxon>Actinomycetes</taxon>
        <taxon>Mycobacteriales</taxon>
        <taxon>Mycobacteriaceae</taxon>
        <taxon>Mycobacterium</taxon>
    </lineage>
</organism>
<comment type="caution">
    <text evidence="2">The sequence shown here is derived from an EMBL/GenBank/DDBJ whole genome shotgun (WGS) entry which is preliminary data.</text>
</comment>
<name>X7ZXH1_MYCXE</name>
<protein>
    <submittedName>
        <fullName evidence="2">Uncharacterized protein</fullName>
    </submittedName>
</protein>
<reference evidence="2" key="1">
    <citation type="submission" date="2014-01" db="EMBL/GenBank/DDBJ databases">
        <authorList>
            <person name="Brown-Elliot B."/>
            <person name="Wallace R."/>
            <person name="Lenaerts A."/>
            <person name="Ordway D."/>
            <person name="DeGroote M.A."/>
            <person name="Parker T."/>
            <person name="Sizemore C."/>
            <person name="Tallon L.J."/>
            <person name="Sadzewicz L.K."/>
            <person name="Sengamalay N."/>
            <person name="Fraser C.M."/>
            <person name="Hine E."/>
            <person name="Shefchek K.A."/>
            <person name="Das S.P."/>
            <person name="Tettelin H."/>
        </authorList>
    </citation>
    <scope>NUCLEOTIDE SEQUENCE [LARGE SCALE GENOMIC DNA]</scope>
    <source>
        <strain evidence="2">4042</strain>
    </source>
</reference>
<gene>
    <name evidence="2" type="ORF">I553_5209</name>
</gene>
<dbReference type="PANTHER" id="PTHR36151:SF3">
    <property type="entry name" value="ER-BOUND OXYGENASE MPAB_MPAB'_RUBBER OXYGENASE CATALYTIC DOMAIN-CONTAINING PROTEIN"/>
    <property type="match status" value="1"/>
</dbReference>
<accession>X7ZXH1</accession>
<proteinExistence type="predicted"/>
<evidence type="ECO:0000313" key="2">
    <source>
        <dbReference type="EMBL" id="EUA23305.1"/>
    </source>
</evidence>
<dbReference type="PANTHER" id="PTHR36151">
    <property type="entry name" value="BLR2777 PROTEIN"/>
    <property type="match status" value="1"/>
</dbReference>
<dbReference type="EMBL" id="JAOB01000069">
    <property type="protein sequence ID" value="EUA23305.1"/>
    <property type="molecule type" value="Genomic_DNA"/>
</dbReference>
<dbReference type="PATRIC" id="fig|1299334.3.peg.7162"/>